<feature type="compositionally biased region" description="Polar residues" evidence="1">
    <location>
        <begin position="12"/>
        <end position="26"/>
    </location>
</feature>
<evidence type="ECO:0000313" key="3">
    <source>
        <dbReference type="Proteomes" id="UP000724874"/>
    </source>
</evidence>
<dbReference type="EMBL" id="JADNYJ010000037">
    <property type="protein sequence ID" value="KAF8902223.1"/>
    <property type="molecule type" value="Genomic_DNA"/>
</dbReference>
<protein>
    <submittedName>
        <fullName evidence="2">Uncharacterized protein</fullName>
    </submittedName>
</protein>
<dbReference type="AlphaFoldDB" id="A0A9P5TP70"/>
<reference evidence="2" key="1">
    <citation type="submission" date="2020-11" db="EMBL/GenBank/DDBJ databases">
        <authorList>
            <consortium name="DOE Joint Genome Institute"/>
            <person name="Ahrendt S."/>
            <person name="Riley R."/>
            <person name="Andreopoulos W."/>
            <person name="LaButti K."/>
            <person name="Pangilinan J."/>
            <person name="Ruiz-duenas F.J."/>
            <person name="Barrasa J.M."/>
            <person name="Sanchez-Garcia M."/>
            <person name="Camarero S."/>
            <person name="Miyauchi S."/>
            <person name="Serrano A."/>
            <person name="Linde D."/>
            <person name="Babiker R."/>
            <person name="Drula E."/>
            <person name="Ayuso-Fernandez I."/>
            <person name="Pacheco R."/>
            <person name="Padilla G."/>
            <person name="Ferreira P."/>
            <person name="Barriuso J."/>
            <person name="Kellner H."/>
            <person name="Castanera R."/>
            <person name="Alfaro M."/>
            <person name="Ramirez L."/>
            <person name="Pisabarro A.G."/>
            <person name="Kuo A."/>
            <person name="Tritt A."/>
            <person name="Lipzen A."/>
            <person name="He G."/>
            <person name="Yan M."/>
            <person name="Ng V."/>
            <person name="Cullen D."/>
            <person name="Martin F."/>
            <person name="Rosso M.-N."/>
            <person name="Henrissat B."/>
            <person name="Hibbett D."/>
            <person name="Martinez A.T."/>
            <person name="Grigoriev I.V."/>
        </authorList>
    </citation>
    <scope>NUCLEOTIDE SEQUENCE</scope>
    <source>
        <strain evidence="2">AH 44721</strain>
    </source>
</reference>
<proteinExistence type="predicted"/>
<comment type="caution">
    <text evidence="2">The sequence shown here is derived from an EMBL/GenBank/DDBJ whole genome shotgun (WGS) entry which is preliminary data.</text>
</comment>
<evidence type="ECO:0000313" key="2">
    <source>
        <dbReference type="EMBL" id="KAF8902223.1"/>
    </source>
</evidence>
<organism evidence="2 3">
    <name type="scientific">Gymnopilus junonius</name>
    <name type="common">Spectacular rustgill mushroom</name>
    <name type="synonym">Gymnopilus spectabilis subsp. junonius</name>
    <dbReference type="NCBI Taxonomy" id="109634"/>
    <lineage>
        <taxon>Eukaryota</taxon>
        <taxon>Fungi</taxon>
        <taxon>Dikarya</taxon>
        <taxon>Basidiomycota</taxon>
        <taxon>Agaricomycotina</taxon>
        <taxon>Agaricomycetes</taxon>
        <taxon>Agaricomycetidae</taxon>
        <taxon>Agaricales</taxon>
        <taxon>Agaricineae</taxon>
        <taxon>Hymenogastraceae</taxon>
        <taxon>Gymnopilus</taxon>
    </lineage>
</organism>
<accession>A0A9P5TP70</accession>
<gene>
    <name evidence="2" type="ORF">CPB84DRAFT_1776233</name>
</gene>
<feature type="compositionally biased region" description="Low complexity" evidence="1">
    <location>
        <begin position="176"/>
        <end position="191"/>
    </location>
</feature>
<feature type="region of interest" description="Disordered" evidence="1">
    <location>
        <begin position="132"/>
        <end position="204"/>
    </location>
</feature>
<feature type="compositionally biased region" description="Polar residues" evidence="1">
    <location>
        <begin position="56"/>
        <end position="65"/>
    </location>
</feature>
<feature type="region of interest" description="Disordered" evidence="1">
    <location>
        <begin position="1"/>
        <end position="65"/>
    </location>
</feature>
<name>A0A9P5TP70_GYMJU</name>
<sequence length="228" mass="24819">MAQVSAPEINLNLDSASENLSSNQVDPASAPQPAPSAVANSAPPPEHVPQPGINDATPSNQVSESQKLQLENVKLQEEIKKIQYQNFKLQESILQEQFDIAEVKVVIERWGVDSRKNPIFVEAQTQVDMYLAAEQEEHQSLKRKAPSPPPDEILASGSSHRSVRQPPNVAHEPRIAGTSASASTSSAGPSSVNPSPFQVRDDPSQVLVELPDFVKKRMEEIFGSDSQN</sequence>
<dbReference type="Proteomes" id="UP000724874">
    <property type="component" value="Unassembled WGS sequence"/>
</dbReference>
<feature type="compositionally biased region" description="Low complexity" evidence="1">
    <location>
        <begin position="27"/>
        <end position="41"/>
    </location>
</feature>
<evidence type="ECO:0000256" key="1">
    <source>
        <dbReference type="SAM" id="MobiDB-lite"/>
    </source>
</evidence>
<keyword evidence="3" id="KW-1185">Reference proteome</keyword>